<dbReference type="Proteomes" id="UP000327013">
    <property type="component" value="Chromosome 5"/>
</dbReference>
<sequence>MKNVRQRYVNTGEANRSEMNRTTGFLAEELGRVSKGMDGVGATGTAFAVIERHVDHMRPMRGYVCI</sequence>
<reference evidence="1 2" key="1">
    <citation type="submission" date="2019-06" db="EMBL/GenBank/DDBJ databases">
        <title>A chromosomal-level reference genome of Carpinus fangiana (Coryloideae, Betulaceae).</title>
        <authorList>
            <person name="Yang X."/>
            <person name="Wang Z."/>
            <person name="Zhang L."/>
            <person name="Hao G."/>
            <person name="Liu J."/>
            <person name="Yang Y."/>
        </authorList>
    </citation>
    <scope>NUCLEOTIDE SEQUENCE [LARGE SCALE GENOMIC DNA]</scope>
    <source>
        <strain evidence="1">Cfa_2016G</strain>
        <tissue evidence="1">Leaf</tissue>
    </source>
</reference>
<keyword evidence="2" id="KW-1185">Reference proteome</keyword>
<dbReference type="AlphaFoldDB" id="A0A5N6R2X2"/>
<protein>
    <submittedName>
        <fullName evidence="1">Uncharacterized protein</fullName>
    </submittedName>
</protein>
<evidence type="ECO:0000313" key="2">
    <source>
        <dbReference type="Proteomes" id="UP000327013"/>
    </source>
</evidence>
<dbReference type="EMBL" id="CM017325">
    <property type="protein sequence ID" value="KAE8055282.1"/>
    <property type="molecule type" value="Genomic_DNA"/>
</dbReference>
<evidence type="ECO:0000313" key="1">
    <source>
        <dbReference type="EMBL" id="KAE8055282.1"/>
    </source>
</evidence>
<proteinExistence type="predicted"/>
<organism evidence="1 2">
    <name type="scientific">Carpinus fangiana</name>
    <dbReference type="NCBI Taxonomy" id="176857"/>
    <lineage>
        <taxon>Eukaryota</taxon>
        <taxon>Viridiplantae</taxon>
        <taxon>Streptophyta</taxon>
        <taxon>Embryophyta</taxon>
        <taxon>Tracheophyta</taxon>
        <taxon>Spermatophyta</taxon>
        <taxon>Magnoliopsida</taxon>
        <taxon>eudicotyledons</taxon>
        <taxon>Gunneridae</taxon>
        <taxon>Pentapetalae</taxon>
        <taxon>rosids</taxon>
        <taxon>fabids</taxon>
        <taxon>Fagales</taxon>
        <taxon>Betulaceae</taxon>
        <taxon>Carpinus</taxon>
    </lineage>
</organism>
<accession>A0A5N6R2X2</accession>
<name>A0A5N6R2X2_9ROSI</name>
<gene>
    <name evidence="1" type="ORF">FH972_012133</name>
</gene>